<dbReference type="AlphaFoldDB" id="A0A0G1L8U7"/>
<protein>
    <recommendedName>
        <fullName evidence="3">Resolvase helix-turn-helix domain protein</fullName>
    </recommendedName>
</protein>
<accession>A0A0G1L8U7</accession>
<proteinExistence type="predicted"/>
<name>A0A0G1L8U7_9BACT</name>
<sequence>MIEKIKEKERAILLRRKGLTYSEIFKRIPVAKSTLSLWLRSVSLSEKKKQRITEKRILAQKRGAEARRNIRLRQTKDIFENTRDDIKNIITDPLWLTGIALYWAEGAKQKDNNVSSSMRFSNMDSRMARLFLLWSERCLGLEKRDFYYDLYIHEGSDIKKAVRYWAKQLYCDESDIRVYLKRSNSRTVRKNVGERYHGVIRINIRKSSALNRKVDSWITHLCKHWGIV</sequence>
<evidence type="ECO:0000313" key="2">
    <source>
        <dbReference type="Proteomes" id="UP000033966"/>
    </source>
</evidence>
<reference evidence="1 2" key="1">
    <citation type="journal article" date="2015" name="Nature">
        <title>rRNA introns, odd ribosomes, and small enigmatic genomes across a large radiation of phyla.</title>
        <authorList>
            <person name="Brown C.T."/>
            <person name="Hug L.A."/>
            <person name="Thomas B.C."/>
            <person name="Sharon I."/>
            <person name="Castelle C.J."/>
            <person name="Singh A."/>
            <person name="Wilkins M.J."/>
            <person name="Williams K.H."/>
            <person name="Banfield J.F."/>
        </authorList>
    </citation>
    <scope>NUCLEOTIDE SEQUENCE [LARGE SCALE GENOMIC DNA]</scope>
</reference>
<evidence type="ECO:0008006" key="3">
    <source>
        <dbReference type="Google" id="ProtNLM"/>
    </source>
</evidence>
<dbReference type="Proteomes" id="UP000033966">
    <property type="component" value="Unassembled WGS sequence"/>
</dbReference>
<organism evidence="1 2">
    <name type="scientific">Candidatus Jorgensenbacteria bacterium GW2011_GWA2_45_13</name>
    <dbReference type="NCBI Taxonomy" id="1618662"/>
    <lineage>
        <taxon>Bacteria</taxon>
        <taxon>Candidatus Joergenseniibacteriota</taxon>
    </lineage>
</organism>
<comment type="caution">
    <text evidence="1">The sequence shown here is derived from an EMBL/GenBank/DDBJ whole genome shotgun (WGS) entry which is preliminary data.</text>
</comment>
<dbReference type="EMBL" id="LCKF01000002">
    <property type="protein sequence ID" value="KKT92391.1"/>
    <property type="molecule type" value="Genomic_DNA"/>
</dbReference>
<evidence type="ECO:0000313" key="1">
    <source>
        <dbReference type="EMBL" id="KKT92391.1"/>
    </source>
</evidence>
<gene>
    <name evidence="1" type="ORF">UW92_C0002G0035</name>
</gene>